<dbReference type="InterPro" id="IPR032473">
    <property type="entry name" value="Argonaute_Mid_dom"/>
</dbReference>
<dbReference type="InterPro" id="IPR045246">
    <property type="entry name" value="Piwi_ago-like"/>
</dbReference>
<evidence type="ECO:0000259" key="1">
    <source>
        <dbReference type="PROSITE" id="PS50821"/>
    </source>
</evidence>
<dbReference type="AlphaFoldDB" id="A0A9P6N1Y2"/>
<dbReference type="Gene3D" id="2.170.260.10">
    <property type="entry name" value="paz domain"/>
    <property type="match status" value="1"/>
</dbReference>
<dbReference type="InterPro" id="IPR012337">
    <property type="entry name" value="RNaseH-like_sf"/>
</dbReference>
<dbReference type="SMART" id="SM01163">
    <property type="entry name" value="DUF1785"/>
    <property type="match status" value="1"/>
</dbReference>
<dbReference type="Proteomes" id="UP000703661">
    <property type="component" value="Unassembled WGS sequence"/>
</dbReference>
<dbReference type="EMBL" id="JAAAID010000205">
    <property type="protein sequence ID" value="KAG0020643.1"/>
    <property type="molecule type" value="Genomic_DNA"/>
</dbReference>
<dbReference type="GO" id="GO:0003743">
    <property type="term" value="F:translation initiation factor activity"/>
    <property type="evidence" value="ECO:0007669"/>
    <property type="project" value="UniProtKB-KW"/>
</dbReference>
<dbReference type="CDD" id="cd04657">
    <property type="entry name" value="Piwi_ago-like"/>
    <property type="match status" value="1"/>
</dbReference>
<dbReference type="InterPro" id="IPR032472">
    <property type="entry name" value="ArgoL2"/>
</dbReference>
<dbReference type="PANTHER" id="PTHR22891">
    <property type="entry name" value="EUKARYOTIC TRANSLATION INITIATION FACTOR 2C"/>
    <property type="match status" value="1"/>
</dbReference>
<dbReference type="Gene3D" id="3.40.50.2300">
    <property type="match status" value="1"/>
</dbReference>
<dbReference type="Pfam" id="PF16486">
    <property type="entry name" value="ArgoN"/>
    <property type="match status" value="1"/>
</dbReference>
<dbReference type="SUPFAM" id="SSF101690">
    <property type="entry name" value="PAZ domain"/>
    <property type="match status" value="1"/>
</dbReference>
<dbReference type="PROSITE" id="PS50822">
    <property type="entry name" value="PIWI"/>
    <property type="match status" value="1"/>
</dbReference>
<reference evidence="3" key="1">
    <citation type="journal article" date="2020" name="Fungal Divers.">
        <title>Resolving the Mortierellaceae phylogeny through synthesis of multi-gene phylogenetics and phylogenomics.</title>
        <authorList>
            <person name="Vandepol N."/>
            <person name="Liber J."/>
            <person name="Desiro A."/>
            <person name="Na H."/>
            <person name="Kennedy M."/>
            <person name="Barry K."/>
            <person name="Grigoriev I.V."/>
            <person name="Miller A.N."/>
            <person name="O'Donnell K."/>
            <person name="Stajich J.E."/>
            <person name="Bonito G."/>
        </authorList>
    </citation>
    <scope>NUCLEOTIDE SEQUENCE</scope>
    <source>
        <strain evidence="3">NRRL 2769</strain>
    </source>
</reference>
<organism evidence="3 4">
    <name type="scientific">Entomortierella chlamydospora</name>
    <dbReference type="NCBI Taxonomy" id="101097"/>
    <lineage>
        <taxon>Eukaryota</taxon>
        <taxon>Fungi</taxon>
        <taxon>Fungi incertae sedis</taxon>
        <taxon>Mucoromycota</taxon>
        <taxon>Mortierellomycotina</taxon>
        <taxon>Mortierellomycetes</taxon>
        <taxon>Mortierellales</taxon>
        <taxon>Mortierellaceae</taxon>
        <taxon>Entomortierella</taxon>
    </lineage>
</organism>
<dbReference type="CDD" id="cd02846">
    <property type="entry name" value="PAZ_argonaute_like"/>
    <property type="match status" value="1"/>
</dbReference>
<dbReference type="InterPro" id="IPR003100">
    <property type="entry name" value="PAZ_dom"/>
</dbReference>
<keyword evidence="4" id="KW-1185">Reference proteome</keyword>
<feature type="domain" description="PAZ" evidence="1">
    <location>
        <begin position="231"/>
        <end position="353"/>
    </location>
</feature>
<dbReference type="PROSITE" id="PS50821">
    <property type="entry name" value="PAZ"/>
    <property type="match status" value="1"/>
</dbReference>
<evidence type="ECO:0000313" key="4">
    <source>
        <dbReference type="Proteomes" id="UP000703661"/>
    </source>
</evidence>
<dbReference type="Gene3D" id="3.30.420.10">
    <property type="entry name" value="Ribonuclease H-like superfamily/Ribonuclease H"/>
    <property type="match status" value="1"/>
</dbReference>
<dbReference type="InterPro" id="IPR014811">
    <property type="entry name" value="ArgoL1"/>
</dbReference>
<dbReference type="Pfam" id="PF16488">
    <property type="entry name" value="ArgoL2"/>
    <property type="match status" value="1"/>
</dbReference>
<evidence type="ECO:0000259" key="2">
    <source>
        <dbReference type="PROSITE" id="PS50822"/>
    </source>
</evidence>
<keyword evidence="3" id="KW-0396">Initiation factor</keyword>
<dbReference type="Pfam" id="PF02171">
    <property type="entry name" value="Piwi"/>
    <property type="match status" value="1"/>
</dbReference>
<comment type="caution">
    <text evidence="3">The sequence shown here is derived from an EMBL/GenBank/DDBJ whole genome shotgun (WGS) entry which is preliminary data.</text>
</comment>
<dbReference type="InterPro" id="IPR036085">
    <property type="entry name" value="PAZ_dom_sf"/>
</dbReference>
<proteinExistence type="predicted"/>
<gene>
    <name evidence="3" type="primary">EIF2C4_1</name>
    <name evidence="3" type="ORF">BGZ80_003869</name>
</gene>
<dbReference type="GO" id="GO:0003723">
    <property type="term" value="F:RNA binding"/>
    <property type="evidence" value="ECO:0007669"/>
    <property type="project" value="InterPro"/>
</dbReference>
<accession>A0A9P6N1Y2</accession>
<dbReference type="Pfam" id="PF08699">
    <property type="entry name" value="ArgoL1"/>
    <property type="match status" value="1"/>
</dbReference>
<dbReference type="SUPFAM" id="SSF53098">
    <property type="entry name" value="Ribonuclease H-like"/>
    <property type="match status" value="1"/>
</dbReference>
<dbReference type="Pfam" id="PF16487">
    <property type="entry name" value="ArgoMid"/>
    <property type="match status" value="1"/>
</dbReference>
<dbReference type="InterPro" id="IPR036397">
    <property type="entry name" value="RNaseH_sf"/>
</dbReference>
<evidence type="ECO:0000313" key="3">
    <source>
        <dbReference type="EMBL" id="KAG0020643.1"/>
    </source>
</evidence>
<feature type="domain" description="Piwi" evidence="2">
    <location>
        <begin position="528"/>
        <end position="829"/>
    </location>
</feature>
<dbReference type="InterPro" id="IPR003165">
    <property type="entry name" value="Piwi"/>
</dbReference>
<dbReference type="InterPro" id="IPR032474">
    <property type="entry name" value="Argonaute_N"/>
</dbReference>
<name>A0A9P6N1Y2_9FUNG</name>
<sequence length="865" mass="96824">MSQLQLTDFVKRPGQGKSGREIQVRTNFFEITQLPNITIHHYDLTVTPDVPPPVNRRIFEALMNHYRDTDLEGAQPVFDGRKSLFSPKKFSFDSRVLDCRNDDNTNFHVSYNKVILPGDVNNKRSPIPVFKVKIKKAAVINLEELHRFLQGKCAMTNNCLTAIMSLDVLIRHKPAMAHVTIGRAFYTSAARQALSGPLEAWRGYYQSVRPACDKMMINIDTTATAFFQSGPLIEIVVKILGLRTPEDLRRTVPPVNWLRVEKAIKGLCIQVSHRQRAKKTLKIFGMTKTAARDTLFKLNVDPKDGSAPSQQREIDIVNYFKETYNITLSYPSLPCVTVGKTAILPLEVCTVIEGQRYMKKLDERQTADMIKFTSQPPAARANNIKDGVKLLNYEDNEFIKDFGMKISNEMATIRARILQAPTISYHGSSREANFVPRNGSWNLRDKKVAMGAVLGSWGVIVFGSEREAPESQIRNFIRELGISFVETGMNVANKSPPFMYANPQGNIESSLKNAWIQAGNAVKSQPQLLVCILFNTGTPLYAEIKRVTDTILGVSSQCIQVKHTREPKKQYCANVCLKVNVKLGGMNSYLAQGMIPFCTTKPSILIGGDVSHPQPGDTTRPSIAALVGSMDSKASRYAATIRVQTARTETIADLGDMMIDLLRTFYQTCGEKPTRILFYRDGVSEGQFAEVLKNEIAAIRAACQRLDINYKPDLTFVVVQKRHHTRFFPLKPSEGNQLGNCHPGTVIDTHIVHPFEFDFYLQSHAGLIGTSRPAHYYVLLDDNKFAPDELQELTYKLCHLYARCTRSVSIVPAAYYAHLVAARARFHARGDHFSDTVSSNSAGGAGEASSYASVKPDLMKVMWFM</sequence>
<dbReference type="Pfam" id="PF02170">
    <property type="entry name" value="PAZ"/>
    <property type="match status" value="1"/>
</dbReference>
<dbReference type="SMART" id="SM00950">
    <property type="entry name" value="Piwi"/>
    <property type="match status" value="1"/>
</dbReference>
<protein>
    <submittedName>
        <fullName evidence="3">Eukaryotic translation initiation factor 2C</fullName>
    </submittedName>
</protein>
<keyword evidence="3" id="KW-0648">Protein biosynthesis</keyword>